<dbReference type="AlphaFoldDB" id="A0A7I4ABV3"/>
<evidence type="ECO:0008006" key="3">
    <source>
        <dbReference type="Google" id="ProtNLM"/>
    </source>
</evidence>
<dbReference type="Gramene" id="Pp3c12_15800V3.3">
    <property type="protein sequence ID" value="Pp3c12_15800V3.3"/>
    <property type="gene ID" value="Pp3c12_15800"/>
</dbReference>
<accession>A0A7I4ABV3</accession>
<keyword evidence="2" id="KW-1185">Reference proteome</keyword>
<evidence type="ECO:0000313" key="2">
    <source>
        <dbReference type="Proteomes" id="UP000006727"/>
    </source>
</evidence>
<dbReference type="OrthoDB" id="1916993at2759"/>
<evidence type="ECO:0000313" key="1">
    <source>
        <dbReference type="EnsemblPlants" id="Pp3c12_15800V3.3"/>
    </source>
</evidence>
<dbReference type="Proteomes" id="UP000006727">
    <property type="component" value="Chromosome 12"/>
</dbReference>
<name>A0A7I4ABV3_PHYPA</name>
<dbReference type="KEGG" id="ppp:112289270"/>
<dbReference type="GeneID" id="112289270"/>
<proteinExistence type="predicted"/>
<reference evidence="1" key="3">
    <citation type="submission" date="2020-12" db="UniProtKB">
        <authorList>
            <consortium name="EnsemblPlants"/>
        </authorList>
    </citation>
    <scope>IDENTIFICATION</scope>
</reference>
<dbReference type="InParanoid" id="A0A7I4ABV3"/>
<dbReference type="Gene3D" id="3.30.60.30">
    <property type="match status" value="1"/>
</dbReference>
<dbReference type="RefSeq" id="XP_024390123.1">
    <property type="nucleotide sequence ID" value="XM_024534355.2"/>
</dbReference>
<dbReference type="PANTHER" id="PTHR34376:SF2">
    <property type="entry name" value="SERINE PROTEASE INHIBITOR, KAZAL-TYPE FAMILY PROTEIN"/>
    <property type="match status" value="1"/>
</dbReference>
<protein>
    <recommendedName>
        <fullName evidence="3">Kazal-like domain-containing protein</fullName>
    </recommendedName>
</protein>
<organism evidence="1 2">
    <name type="scientific">Physcomitrium patens</name>
    <name type="common">Spreading-leaved earth moss</name>
    <name type="synonym">Physcomitrella patens</name>
    <dbReference type="NCBI Taxonomy" id="3218"/>
    <lineage>
        <taxon>Eukaryota</taxon>
        <taxon>Viridiplantae</taxon>
        <taxon>Streptophyta</taxon>
        <taxon>Embryophyta</taxon>
        <taxon>Bryophyta</taxon>
        <taxon>Bryophytina</taxon>
        <taxon>Bryopsida</taxon>
        <taxon>Funariidae</taxon>
        <taxon>Funariales</taxon>
        <taxon>Funariaceae</taxon>
        <taxon>Physcomitrium</taxon>
    </lineage>
</organism>
<sequence length="193" mass="20339">MQPLHFAQSKQHDSLTHTARAHSFIHSFIRDNDACLLAAARTEENSFVVSQHGGGGGGGDGSVNLVTRGASPCRSGAELRPEESLIRSVVSKAAADGANNVLIEPCILQTTKSCPVKCVRTDPVCGVDKVTYWCGAADAKCAGVEVAHDGSCNLWELGTATSSTTALYALHSLQLNRMFCLVIAGLFVALRVV</sequence>
<dbReference type="EnsemblPlants" id="Pp3c12_15800V3.3">
    <property type="protein sequence ID" value="Pp3c12_15800V3.3"/>
    <property type="gene ID" value="Pp3c12_15800"/>
</dbReference>
<dbReference type="EMBL" id="ABEU02000012">
    <property type="status" value="NOT_ANNOTATED_CDS"/>
    <property type="molecule type" value="Genomic_DNA"/>
</dbReference>
<reference evidence="1 2" key="1">
    <citation type="journal article" date="2008" name="Science">
        <title>The Physcomitrella genome reveals evolutionary insights into the conquest of land by plants.</title>
        <authorList>
            <person name="Rensing S."/>
            <person name="Lang D."/>
            <person name="Zimmer A."/>
            <person name="Terry A."/>
            <person name="Salamov A."/>
            <person name="Shapiro H."/>
            <person name="Nishiyama T."/>
            <person name="Perroud P.-F."/>
            <person name="Lindquist E."/>
            <person name="Kamisugi Y."/>
            <person name="Tanahashi T."/>
            <person name="Sakakibara K."/>
            <person name="Fujita T."/>
            <person name="Oishi K."/>
            <person name="Shin-I T."/>
            <person name="Kuroki Y."/>
            <person name="Toyoda A."/>
            <person name="Suzuki Y."/>
            <person name="Hashimoto A."/>
            <person name="Yamaguchi K."/>
            <person name="Sugano A."/>
            <person name="Kohara Y."/>
            <person name="Fujiyama A."/>
            <person name="Anterola A."/>
            <person name="Aoki S."/>
            <person name="Ashton N."/>
            <person name="Barbazuk W.B."/>
            <person name="Barker E."/>
            <person name="Bennetzen J."/>
            <person name="Bezanilla M."/>
            <person name="Blankenship R."/>
            <person name="Cho S.H."/>
            <person name="Dutcher S."/>
            <person name="Estelle M."/>
            <person name="Fawcett J.A."/>
            <person name="Gundlach H."/>
            <person name="Hanada K."/>
            <person name="Heyl A."/>
            <person name="Hicks K.A."/>
            <person name="Hugh J."/>
            <person name="Lohr M."/>
            <person name="Mayer K."/>
            <person name="Melkozernov A."/>
            <person name="Murata T."/>
            <person name="Nelson D."/>
            <person name="Pils B."/>
            <person name="Prigge M."/>
            <person name="Reiss B."/>
            <person name="Renner T."/>
            <person name="Rombauts S."/>
            <person name="Rushton P."/>
            <person name="Sanderfoot A."/>
            <person name="Schween G."/>
            <person name="Shiu S.-H."/>
            <person name="Stueber K."/>
            <person name="Theodoulou F.L."/>
            <person name="Tu H."/>
            <person name="Van de Peer Y."/>
            <person name="Verrier P.J."/>
            <person name="Waters E."/>
            <person name="Wood A."/>
            <person name="Yang L."/>
            <person name="Cove D."/>
            <person name="Cuming A."/>
            <person name="Hasebe M."/>
            <person name="Lucas S."/>
            <person name="Mishler D.B."/>
            <person name="Reski R."/>
            <person name="Grigoriev I."/>
            <person name="Quatrano R.S."/>
            <person name="Boore J.L."/>
        </authorList>
    </citation>
    <scope>NUCLEOTIDE SEQUENCE [LARGE SCALE GENOMIC DNA]</scope>
    <source>
        <strain evidence="1 2">cv. Gransden 2004</strain>
    </source>
</reference>
<dbReference type="PANTHER" id="PTHR34376">
    <property type="entry name" value="SERINE PROTEASE INHIBITOR, KAZAL-TYPE FAMILY PROTEIN"/>
    <property type="match status" value="1"/>
</dbReference>
<gene>
    <name evidence="1" type="primary">LOC112289270</name>
</gene>
<dbReference type="CDD" id="cd00104">
    <property type="entry name" value="KAZAL_FS"/>
    <property type="match status" value="1"/>
</dbReference>
<reference evidence="1 2" key="2">
    <citation type="journal article" date="2018" name="Plant J.">
        <title>The Physcomitrella patens chromosome-scale assembly reveals moss genome structure and evolution.</title>
        <authorList>
            <person name="Lang D."/>
            <person name="Ullrich K.K."/>
            <person name="Murat F."/>
            <person name="Fuchs J."/>
            <person name="Jenkins J."/>
            <person name="Haas F.B."/>
            <person name="Piednoel M."/>
            <person name="Gundlach H."/>
            <person name="Van Bel M."/>
            <person name="Meyberg R."/>
            <person name="Vives C."/>
            <person name="Morata J."/>
            <person name="Symeonidi A."/>
            <person name="Hiss M."/>
            <person name="Muchero W."/>
            <person name="Kamisugi Y."/>
            <person name="Saleh O."/>
            <person name="Blanc G."/>
            <person name="Decker E.L."/>
            <person name="van Gessel N."/>
            <person name="Grimwood J."/>
            <person name="Hayes R.D."/>
            <person name="Graham S.W."/>
            <person name="Gunter L.E."/>
            <person name="McDaniel S.F."/>
            <person name="Hoernstein S.N.W."/>
            <person name="Larsson A."/>
            <person name="Li F.W."/>
            <person name="Perroud P.F."/>
            <person name="Phillips J."/>
            <person name="Ranjan P."/>
            <person name="Rokshar D.S."/>
            <person name="Rothfels C.J."/>
            <person name="Schneider L."/>
            <person name="Shu S."/>
            <person name="Stevenson D.W."/>
            <person name="Thummler F."/>
            <person name="Tillich M."/>
            <person name="Villarreal Aguilar J.C."/>
            <person name="Widiez T."/>
            <person name="Wong G.K."/>
            <person name="Wymore A."/>
            <person name="Zhang Y."/>
            <person name="Zimmer A.D."/>
            <person name="Quatrano R.S."/>
            <person name="Mayer K.F.X."/>
            <person name="Goodstein D."/>
            <person name="Casacuberta J.M."/>
            <person name="Vandepoele K."/>
            <person name="Reski R."/>
            <person name="Cuming A.C."/>
            <person name="Tuskan G.A."/>
            <person name="Maumus F."/>
            <person name="Salse J."/>
            <person name="Schmutz J."/>
            <person name="Rensing S.A."/>
        </authorList>
    </citation>
    <scope>NUCLEOTIDE SEQUENCE [LARGE SCALE GENOMIC DNA]</scope>
    <source>
        <strain evidence="1 2">cv. Gransden 2004</strain>
    </source>
</reference>